<accession>A0A926EIN7</accession>
<dbReference type="Pfam" id="PF00294">
    <property type="entry name" value="PfkB"/>
    <property type="match status" value="1"/>
</dbReference>
<dbReference type="GO" id="GO:0005524">
    <property type="term" value="F:ATP binding"/>
    <property type="evidence" value="ECO:0007669"/>
    <property type="project" value="UniProtKB-UniRule"/>
</dbReference>
<keyword evidence="7" id="KW-0423">Lactose metabolism</keyword>
<dbReference type="CDD" id="cd01164">
    <property type="entry name" value="FruK_PfkB_like"/>
    <property type="match status" value="1"/>
</dbReference>
<dbReference type="SUPFAM" id="SSF53613">
    <property type="entry name" value="Ribokinase-like"/>
    <property type="match status" value="1"/>
</dbReference>
<dbReference type="GO" id="GO:0044281">
    <property type="term" value="P:small molecule metabolic process"/>
    <property type="evidence" value="ECO:0007669"/>
    <property type="project" value="UniProtKB-ARBA"/>
</dbReference>
<keyword evidence="5 7" id="KW-0067">ATP-binding</keyword>
<protein>
    <recommendedName>
        <fullName evidence="7">Tagatose-6-phosphate kinase</fullName>
        <ecNumber evidence="7">2.7.1.144</ecNumber>
    </recommendedName>
</protein>
<sequence length="300" mass="32669">MIYTITLNPSLDYVVRVNDFQVGGMNRCSEEQIYVGGKGINVSLILHQLGIENEALGFVAGFTGGEIIRLLDKAQVKHNFITLKEGMSRINMKLKSGEETEINGRGPYLEVKDLIELEQQLECMKEGDFLILAGSIPSTLPSDTYEQLVKKFSSRGIACIVDATKDLLLNVLPYGPFLIKPNHHELGELFDMELKTHEEVIPYAKKLQEKGARNVLVSMAGLGAVLVTEDGTVLTHEGIDGKVKNSVGAGDSMVAGFIAGYKVSGDFKEALKMGMAAGSATAFEEDLATGEQIKSLFHKL</sequence>
<evidence type="ECO:0000256" key="4">
    <source>
        <dbReference type="ARBA" id="ARBA00022777"/>
    </source>
</evidence>
<dbReference type="PANTHER" id="PTHR46566:SF1">
    <property type="entry name" value="1-PHOSPHOFRUCTOKINASE"/>
    <property type="match status" value="1"/>
</dbReference>
<dbReference type="GO" id="GO:0016052">
    <property type="term" value="P:carbohydrate catabolic process"/>
    <property type="evidence" value="ECO:0007669"/>
    <property type="project" value="UniProtKB-ARBA"/>
</dbReference>
<dbReference type="PANTHER" id="PTHR46566">
    <property type="entry name" value="1-PHOSPHOFRUCTOKINASE-RELATED"/>
    <property type="match status" value="1"/>
</dbReference>
<dbReference type="GO" id="GO:0008662">
    <property type="term" value="F:1-phosphofructokinase activity"/>
    <property type="evidence" value="ECO:0007669"/>
    <property type="project" value="UniProtKB-UniRule"/>
</dbReference>
<dbReference type="RefSeq" id="WP_249332402.1">
    <property type="nucleotide sequence ID" value="NZ_JACRSY010000009.1"/>
</dbReference>
<dbReference type="NCBIfam" id="TIGR03828">
    <property type="entry name" value="pfkB"/>
    <property type="match status" value="1"/>
</dbReference>
<keyword evidence="2 7" id="KW-0808">Transferase</keyword>
<dbReference type="AlphaFoldDB" id="A0A926EIN7"/>
<evidence type="ECO:0000259" key="9">
    <source>
        <dbReference type="Pfam" id="PF00294"/>
    </source>
</evidence>
<dbReference type="FunFam" id="3.40.1190.20:FF:000001">
    <property type="entry name" value="Phosphofructokinase"/>
    <property type="match status" value="1"/>
</dbReference>
<dbReference type="InterPro" id="IPR002173">
    <property type="entry name" value="Carboh/pur_kinase_PfkB_CS"/>
</dbReference>
<comment type="function">
    <text evidence="8">Catalyzes the ATP-dependent phosphorylation of fructose-l-phosphate to fructose-l,6-bisphosphate.</text>
</comment>
<dbReference type="InterPro" id="IPR011611">
    <property type="entry name" value="PfkB_dom"/>
</dbReference>
<dbReference type="GO" id="GO:0005829">
    <property type="term" value="C:cytosol"/>
    <property type="evidence" value="ECO:0007669"/>
    <property type="project" value="TreeGrafter"/>
</dbReference>
<comment type="similarity">
    <text evidence="7">Belongs to the carbohydrate kinase PfkB family. LacC subfamily.</text>
</comment>
<dbReference type="Proteomes" id="UP000655830">
    <property type="component" value="Unassembled WGS sequence"/>
</dbReference>
<reference evidence="10" key="1">
    <citation type="submission" date="2020-08" db="EMBL/GenBank/DDBJ databases">
        <title>Genome public.</title>
        <authorList>
            <person name="Liu C."/>
            <person name="Sun Q."/>
        </authorList>
    </citation>
    <scope>NUCLEOTIDE SEQUENCE</scope>
    <source>
        <strain evidence="10">NSJ-12</strain>
    </source>
</reference>
<comment type="catalytic activity">
    <reaction evidence="7">
        <text>D-tagatofuranose 6-phosphate + ATP = D-tagatofuranose 1,6-bisphosphate + ADP + H(+)</text>
        <dbReference type="Rhea" id="RHEA:12420"/>
        <dbReference type="ChEBI" id="CHEBI:15378"/>
        <dbReference type="ChEBI" id="CHEBI:30616"/>
        <dbReference type="ChEBI" id="CHEBI:58694"/>
        <dbReference type="ChEBI" id="CHEBI:58695"/>
        <dbReference type="ChEBI" id="CHEBI:456216"/>
        <dbReference type="EC" id="2.7.1.144"/>
    </reaction>
</comment>
<organism evidence="10 11">
    <name type="scientific">Zhenhengia yiwuensis</name>
    <dbReference type="NCBI Taxonomy" id="2763666"/>
    <lineage>
        <taxon>Bacteria</taxon>
        <taxon>Bacillati</taxon>
        <taxon>Bacillota</taxon>
        <taxon>Clostridia</taxon>
        <taxon>Lachnospirales</taxon>
        <taxon>Lachnospiraceae</taxon>
        <taxon>Zhenhengia</taxon>
    </lineage>
</organism>
<dbReference type="EMBL" id="JACRSY010000009">
    <property type="protein sequence ID" value="MBC8579270.1"/>
    <property type="molecule type" value="Genomic_DNA"/>
</dbReference>
<keyword evidence="11" id="KW-1185">Reference proteome</keyword>
<dbReference type="InterPro" id="IPR029056">
    <property type="entry name" value="Ribokinase-like"/>
</dbReference>
<name>A0A926EIN7_9FIRM</name>
<gene>
    <name evidence="10" type="primary">pfkB</name>
    <name evidence="10" type="ORF">H8718_06995</name>
</gene>
<dbReference type="InterPro" id="IPR017583">
    <property type="entry name" value="Tagatose/fructose_Pkinase"/>
</dbReference>
<evidence type="ECO:0000256" key="1">
    <source>
        <dbReference type="ARBA" id="ARBA00005380"/>
    </source>
</evidence>
<dbReference type="Gene3D" id="3.40.1190.20">
    <property type="match status" value="1"/>
</dbReference>
<evidence type="ECO:0000256" key="3">
    <source>
        <dbReference type="ARBA" id="ARBA00022741"/>
    </source>
</evidence>
<evidence type="ECO:0000313" key="11">
    <source>
        <dbReference type="Proteomes" id="UP000655830"/>
    </source>
</evidence>
<evidence type="ECO:0000313" key="10">
    <source>
        <dbReference type="EMBL" id="MBC8579270.1"/>
    </source>
</evidence>
<dbReference type="NCBIfam" id="TIGR03168">
    <property type="entry name" value="1-PFK"/>
    <property type="match status" value="1"/>
</dbReference>
<comment type="catalytic activity">
    <reaction evidence="6 8">
        <text>beta-D-fructose 1-phosphate + ATP = beta-D-fructose 1,6-bisphosphate + ADP + H(+)</text>
        <dbReference type="Rhea" id="RHEA:14213"/>
        <dbReference type="ChEBI" id="CHEBI:15378"/>
        <dbReference type="ChEBI" id="CHEBI:30616"/>
        <dbReference type="ChEBI" id="CHEBI:32966"/>
        <dbReference type="ChEBI" id="CHEBI:138881"/>
        <dbReference type="ChEBI" id="CHEBI:456216"/>
        <dbReference type="EC" id="2.7.1.56"/>
    </reaction>
</comment>
<evidence type="ECO:0000256" key="5">
    <source>
        <dbReference type="ARBA" id="ARBA00022840"/>
    </source>
</evidence>
<evidence type="ECO:0000256" key="2">
    <source>
        <dbReference type="ARBA" id="ARBA00022679"/>
    </source>
</evidence>
<comment type="similarity">
    <text evidence="1">Belongs to the carbohydrate kinase pfkB family.</text>
</comment>
<keyword evidence="3 7" id="KW-0547">Nucleotide-binding</keyword>
<evidence type="ECO:0000256" key="7">
    <source>
        <dbReference type="PIRNR" id="PIRNR000535"/>
    </source>
</evidence>
<dbReference type="GO" id="GO:0009024">
    <property type="term" value="F:tagatose-6-phosphate kinase activity"/>
    <property type="evidence" value="ECO:0007669"/>
    <property type="project" value="UniProtKB-EC"/>
</dbReference>
<dbReference type="EC" id="2.7.1.144" evidence="7"/>
<dbReference type="GO" id="GO:0005988">
    <property type="term" value="P:lactose metabolic process"/>
    <property type="evidence" value="ECO:0007669"/>
    <property type="project" value="UniProtKB-KW"/>
</dbReference>
<keyword evidence="4 8" id="KW-0418">Kinase</keyword>
<proteinExistence type="inferred from homology"/>
<comment type="caution">
    <text evidence="10">The sequence shown here is derived from an EMBL/GenBank/DDBJ whole genome shotgun (WGS) entry which is preliminary data.</text>
</comment>
<evidence type="ECO:0000256" key="8">
    <source>
        <dbReference type="RuleBase" id="RU369061"/>
    </source>
</evidence>
<dbReference type="InterPro" id="IPR022463">
    <property type="entry name" value="1-PFruKinase"/>
</dbReference>
<evidence type="ECO:0000256" key="6">
    <source>
        <dbReference type="ARBA" id="ARBA00047745"/>
    </source>
</evidence>
<comment type="pathway">
    <text evidence="7">Carbohydrate metabolism; D-tagatose 6-phosphate degradation; D-glyceraldehyde 3-phosphate and glycerone phosphate from D-tagatose 6-phosphate: step 1/2.</text>
</comment>
<dbReference type="PROSITE" id="PS00584">
    <property type="entry name" value="PFKB_KINASES_2"/>
    <property type="match status" value="1"/>
</dbReference>
<feature type="domain" description="Carbohydrate kinase PfkB" evidence="9">
    <location>
        <begin position="7"/>
        <end position="286"/>
    </location>
</feature>
<dbReference type="PIRSF" id="PIRSF000535">
    <property type="entry name" value="1PFK/6PFK/LacC"/>
    <property type="match status" value="1"/>
</dbReference>